<dbReference type="Pfam" id="PF02720">
    <property type="entry name" value="DUF222"/>
    <property type="match status" value="1"/>
</dbReference>
<feature type="compositionally biased region" description="Low complexity" evidence="1">
    <location>
        <begin position="678"/>
        <end position="692"/>
    </location>
</feature>
<sequence>MSIDQDVRSGLAAELDALPPGVELVAALERLSPAALTGEDLAAYLRGCARAQSRGAARALDAMHHLGRAQAQGCERLAAVDEFSGDEVAAVLGWSRTMSSRKLDLAEDLADRLPAVGEALWEGWLDEPKATRFCEWTRDLADDLARHVCQVVLPEAPELPVGELIRRIEQTAAALDPEWAARRARRAEKNARVILSPNPTGTATFSVCDLAAPTGLAMRDRVDGLAAAVRGLGVLTPVGTLRAEVAARLLDESTAGLADRDVALLLAAEYHRQATDLGDGGSGGPGDGGPDDGPDEGPSDGDPTDGNPTDGDPTDGNPTDGNPTDGGPDGSGPDDGGPDGSGPNDRGPDEGPSDGDPTDGNPDDSTGPGDPPDTPDLGQGLLDLPDLPDLPPMIEGPDPRSGRVRSGTTELRLRLTTALGLDEHPAAVPGYGTVLAPHARTLLQRHHGGEWRIVLTDDDGRLQRVLLARRRPRPPHRDTGPRPRGESCTAIVELQVPATVLAALTPDDHRTRTGDWASLLTELHQRLGAGRDGPPAPGPDDHIRRRPRAETDRWVRVRDRHCIVPACRRPAHRADLDHTVDHAHGGPSVPGNLGVVDHHHHRAKHHAHWRIRQPTPGHFTICTRAGVHHTTRPKRILEPLPAPRPAAGPRPLPADGPHAGPDADDVIWRQTFLKRTARPAPSAGPTTTPGRSTSDDPPPF</sequence>
<reference evidence="4" key="1">
    <citation type="journal article" date="2019" name="Int. J. Syst. Evol. Microbiol.">
        <title>The Global Catalogue of Microorganisms (GCM) 10K type strain sequencing project: providing services to taxonomists for standard genome sequencing and annotation.</title>
        <authorList>
            <consortium name="The Broad Institute Genomics Platform"/>
            <consortium name="The Broad Institute Genome Sequencing Center for Infectious Disease"/>
            <person name="Wu L."/>
            <person name="Ma J."/>
        </authorList>
    </citation>
    <scope>NUCLEOTIDE SEQUENCE [LARGE SCALE GENOMIC DNA]</scope>
    <source>
        <strain evidence="4">CCUG 50347</strain>
    </source>
</reference>
<organism evidence="3 4">
    <name type="scientific">Actinomycetospora chibensis</name>
    <dbReference type="NCBI Taxonomy" id="663606"/>
    <lineage>
        <taxon>Bacteria</taxon>
        <taxon>Bacillati</taxon>
        <taxon>Actinomycetota</taxon>
        <taxon>Actinomycetes</taxon>
        <taxon>Pseudonocardiales</taxon>
        <taxon>Pseudonocardiaceae</taxon>
        <taxon>Actinomycetospora</taxon>
    </lineage>
</organism>
<feature type="compositionally biased region" description="Low complexity" evidence="1">
    <location>
        <begin position="304"/>
        <end position="326"/>
    </location>
</feature>
<feature type="compositionally biased region" description="Low complexity" evidence="1">
    <location>
        <begin position="358"/>
        <end position="368"/>
    </location>
</feature>
<evidence type="ECO:0000259" key="2">
    <source>
        <dbReference type="Pfam" id="PF02720"/>
    </source>
</evidence>
<gene>
    <name evidence="3" type="ORF">ACFPEL_07240</name>
</gene>
<evidence type="ECO:0000256" key="1">
    <source>
        <dbReference type="SAM" id="MobiDB-lite"/>
    </source>
</evidence>
<protein>
    <submittedName>
        <fullName evidence="3">DUF222 domain-containing protein</fullName>
    </submittedName>
</protein>
<feature type="compositionally biased region" description="Acidic residues" evidence="1">
    <location>
        <begin position="289"/>
        <end position="303"/>
    </location>
</feature>
<dbReference type="EMBL" id="JBHSIM010000017">
    <property type="protein sequence ID" value="MFC4832197.1"/>
    <property type="molecule type" value="Genomic_DNA"/>
</dbReference>
<keyword evidence="4" id="KW-1185">Reference proteome</keyword>
<proteinExistence type="predicted"/>
<feature type="region of interest" description="Disordered" evidence="1">
    <location>
        <begin position="630"/>
        <end position="700"/>
    </location>
</feature>
<feature type="region of interest" description="Disordered" evidence="1">
    <location>
        <begin position="275"/>
        <end position="408"/>
    </location>
</feature>
<feature type="compositionally biased region" description="Basic and acidic residues" evidence="1">
    <location>
        <begin position="539"/>
        <end position="548"/>
    </location>
</feature>
<feature type="compositionally biased region" description="Gly residues" evidence="1">
    <location>
        <begin position="278"/>
        <end position="288"/>
    </location>
</feature>
<feature type="domain" description="DUF222" evidence="2">
    <location>
        <begin position="49"/>
        <end position="229"/>
    </location>
</feature>
<name>A0ABV9RJ76_9PSEU</name>
<feature type="region of interest" description="Disordered" evidence="1">
    <location>
        <begin position="527"/>
        <end position="548"/>
    </location>
</feature>
<accession>A0ABV9RJ76</accession>
<evidence type="ECO:0000313" key="3">
    <source>
        <dbReference type="EMBL" id="MFC4832197.1"/>
    </source>
</evidence>
<dbReference type="InterPro" id="IPR003615">
    <property type="entry name" value="HNH_nuc"/>
</dbReference>
<dbReference type="RefSeq" id="WP_274190545.1">
    <property type="nucleotide sequence ID" value="NZ_BAABHN010000017.1"/>
</dbReference>
<dbReference type="CDD" id="cd00085">
    <property type="entry name" value="HNHc"/>
    <property type="match status" value="1"/>
</dbReference>
<evidence type="ECO:0000313" key="4">
    <source>
        <dbReference type="Proteomes" id="UP001595909"/>
    </source>
</evidence>
<dbReference type="InterPro" id="IPR003870">
    <property type="entry name" value="DUF222"/>
</dbReference>
<dbReference type="Proteomes" id="UP001595909">
    <property type="component" value="Unassembled WGS sequence"/>
</dbReference>
<comment type="caution">
    <text evidence="3">The sequence shown here is derived from an EMBL/GenBank/DDBJ whole genome shotgun (WGS) entry which is preliminary data.</text>
</comment>
<feature type="compositionally biased region" description="Low complexity" evidence="1">
    <location>
        <begin position="375"/>
        <end position="387"/>
    </location>
</feature>
<feature type="compositionally biased region" description="Gly residues" evidence="1">
    <location>
        <begin position="327"/>
        <end position="340"/>
    </location>
</feature>
<feature type="compositionally biased region" description="Pro residues" evidence="1">
    <location>
        <begin position="640"/>
        <end position="654"/>
    </location>
</feature>